<accession>A0A3E0UJV2</accession>
<feature type="disulfide bond" description="Redox-active" evidence="6">
    <location>
        <begin position="52"/>
        <end position="55"/>
    </location>
</feature>
<dbReference type="InterPro" id="IPR023205">
    <property type="entry name" value="DsbA/DsbL"/>
</dbReference>
<dbReference type="InterPro" id="IPR001853">
    <property type="entry name" value="DSBA-like_thioredoxin_dom"/>
</dbReference>
<keyword evidence="4" id="KW-0676">Redox-active center</keyword>
<dbReference type="InterPro" id="IPR036249">
    <property type="entry name" value="Thioredoxin-like_sf"/>
</dbReference>
<name>A0A3E0UJV2_9GAMM</name>
<gene>
    <name evidence="8" type="ORF">DXX92_14930</name>
</gene>
<evidence type="ECO:0000313" key="8">
    <source>
        <dbReference type="EMBL" id="REL36505.1"/>
    </source>
</evidence>
<dbReference type="RefSeq" id="WP_116001173.1">
    <property type="nucleotide sequence ID" value="NZ_QUOV01000001.1"/>
</dbReference>
<dbReference type="Gene3D" id="3.40.30.10">
    <property type="entry name" value="Glutaredoxin"/>
    <property type="match status" value="1"/>
</dbReference>
<feature type="domain" description="DSBA-like thioredoxin" evidence="7">
    <location>
        <begin position="44"/>
        <end position="184"/>
    </location>
</feature>
<evidence type="ECO:0000256" key="2">
    <source>
        <dbReference type="ARBA" id="ARBA00022729"/>
    </source>
</evidence>
<proteinExistence type="inferred from homology"/>
<evidence type="ECO:0000256" key="5">
    <source>
        <dbReference type="PIRNR" id="PIRNR001488"/>
    </source>
</evidence>
<dbReference type="AlphaFoldDB" id="A0A3E0UJV2"/>
<comment type="caution">
    <text evidence="8">The sequence shown here is derived from an EMBL/GenBank/DDBJ whole genome shotgun (WGS) entry which is preliminary data.</text>
</comment>
<dbReference type="Pfam" id="PF01323">
    <property type="entry name" value="DSBA"/>
    <property type="match status" value="1"/>
</dbReference>
<keyword evidence="2" id="KW-0732">Signal</keyword>
<dbReference type="SUPFAM" id="SSF52833">
    <property type="entry name" value="Thioredoxin-like"/>
    <property type="match status" value="1"/>
</dbReference>
<organism evidence="8 9">
    <name type="scientific">Thalassotalea euphylliae</name>
    <dbReference type="NCBI Taxonomy" id="1655234"/>
    <lineage>
        <taxon>Bacteria</taxon>
        <taxon>Pseudomonadati</taxon>
        <taxon>Pseudomonadota</taxon>
        <taxon>Gammaproteobacteria</taxon>
        <taxon>Alteromonadales</taxon>
        <taxon>Colwelliaceae</taxon>
        <taxon>Thalassotalea</taxon>
    </lineage>
</organism>
<protein>
    <recommendedName>
        <fullName evidence="5">Thiol:disulfide interchange protein</fullName>
    </recommendedName>
</protein>
<dbReference type="InterPro" id="IPR050824">
    <property type="entry name" value="Thiol_disulfide_DsbA"/>
</dbReference>
<dbReference type="Proteomes" id="UP000256999">
    <property type="component" value="Unassembled WGS sequence"/>
</dbReference>
<evidence type="ECO:0000256" key="6">
    <source>
        <dbReference type="PIRSR" id="PIRSR001488-1"/>
    </source>
</evidence>
<keyword evidence="3 5" id="KW-1015">Disulfide bond</keyword>
<comment type="subcellular location">
    <subcellularLocation>
        <location evidence="5">Periplasm</location>
    </subcellularLocation>
</comment>
<evidence type="ECO:0000259" key="7">
    <source>
        <dbReference type="Pfam" id="PF01323"/>
    </source>
</evidence>
<dbReference type="PANTHER" id="PTHR35891">
    <property type="entry name" value="THIOL:DISULFIDE INTERCHANGE PROTEIN DSBA"/>
    <property type="match status" value="1"/>
</dbReference>
<dbReference type="EMBL" id="QUOV01000001">
    <property type="protein sequence ID" value="REL36505.1"/>
    <property type="molecule type" value="Genomic_DNA"/>
</dbReference>
<dbReference type="GO" id="GO:0042597">
    <property type="term" value="C:periplasmic space"/>
    <property type="evidence" value="ECO:0007669"/>
    <property type="project" value="UniProtKB-SubCell"/>
</dbReference>
<evidence type="ECO:0000313" key="9">
    <source>
        <dbReference type="Proteomes" id="UP000256999"/>
    </source>
</evidence>
<evidence type="ECO:0000256" key="4">
    <source>
        <dbReference type="ARBA" id="ARBA00023284"/>
    </source>
</evidence>
<dbReference type="PIRSF" id="PIRSF001488">
    <property type="entry name" value="Tdi_protein"/>
    <property type="match status" value="1"/>
</dbReference>
<dbReference type="GO" id="GO:0016491">
    <property type="term" value="F:oxidoreductase activity"/>
    <property type="evidence" value="ECO:0007669"/>
    <property type="project" value="InterPro"/>
</dbReference>
<dbReference type="PANTHER" id="PTHR35891:SF2">
    <property type="entry name" value="THIOL:DISULFIDE INTERCHANGE PROTEIN DSBA"/>
    <property type="match status" value="1"/>
</dbReference>
<comment type="similarity">
    <text evidence="1">Belongs to the thioredoxin family. DsbA subfamily.</text>
</comment>
<dbReference type="OrthoDB" id="9784896at2"/>
<evidence type="ECO:0000256" key="1">
    <source>
        <dbReference type="ARBA" id="ARBA00005791"/>
    </source>
</evidence>
<sequence>MPWKLLVLIGVILPLLNFSVAADEFVEGRHYRVLDLPKSQQQEIREFFSFYCKQCYSQQEFMQQLVKRIPRRASYVKNHVAGQPNRSAEVENLLTSAVLIADKMRMRDQVVEAIFNHIHQKKLDFKTVDDVRKLFISVGGNEFMFDSSLGSYSIDMQLAEMQQTAKALKAQGESNLPNLIINGRYKPLASQITNIDEYKRLIYFLLRK</sequence>
<evidence type="ECO:0000256" key="3">
    <source>
        <dbReference type="ARBA" id="ARBA00023157"/>
    </source>
</evidence>
<keyword evidence="5" id="KW-0574">Periplasm</keyword>
<reference evidence="8 9" key="1">
    <citation type="submission" date="2018-08" db="EMBL/GenBank/DDBJ databases">
        <title>Thalassotalea euphylliae genome.</title>
        <authorList>
            <person name="Summers S."/>
            <person name="Rice S.A."/>
            <person name="Freckelton M.L."/>
            <person name="Nedved B.T."/>
            <person name="Hadfield M.G."/>
        </authorList>
    </citation>
    <scope>NUCLEOTIDE SEQUENCE [LARGE SCALE GENOMIC DNA]</scope>
    <source>
        <strain evidence="8 9">H2</strain>
    </source>
</reference>